<dbReference type="AlphaFoldDB" id="A0A218WAA6"/>
<reference evidence="5" key="4">
    <citation type="submission" date="2025-04" db="UniProtKB">
        <authorList>
            <consortium name="RefSeq"/>
        </authorList>
    </citation>
    <scope>IDENTIFICATION</scope>
    <source>
        <tissue evidence="5">Leaf</tissue>
    </source>
</reference>
<evidence type="ECO:0000313" key="4">
    <source>
        <dbReference type="Proteomes" id="UP000515151"/>
    </source>
</evidence>
<sequence>MNMAASKDLLFVVLLAAVLPQHLPPSVGNFLPPLLSPLPEDLCKGMECGKGSCKVSGNITHPYECECEAGWKQFQNLKFLPCVIPNCSLDSSCTKGQPSIQEKSHAANESVFNPCHWADCGGGSCNRTSPLSYNCLCDEGYYNLLNVSVFPCFKQCAIGLDCLRLGIPSSNKSTVSPNVADSGANDASSLVQGCPPWPIILTILLGMLQWI</sequence>
<dbReference type="Proteomes" id="UP000515151">
    <property type="component" value="Chromosome 2"/>
</dbReference>
<dbReference type="GeneID" id="116194387"/>
<accession>A0A218WAA6</accession>
<feature type="signal peptide" evidence="1">
    <location>
        <begin position="1"/>
        <end position="20"/>
    </location>
</feature>
<evidence type="ECO:0000313" key="3">
    <source>
        <dbReference type="Proteomes" id="UP000197138"/>
    </source>
</evidence>
<reference evidence="3" key="1">
    <citation type="journal article" date="2017" name="Plant J.">
        <title>The pomegranate (Punica granatum L.) genome and the genomics of punicalagin biosynthesis.</title>
        <authorList>
            <person name="Qin G."/>
            <person name="Xu C."/>
            <person name="Ming R."/>
            <person name="Tang H."/>
            <person name="Guyot R."/>
            <person name="Kramer E.M."/>
            <person name="Hu Y."/>
            <person name="Yi X."/>
            <person name="Qi Y."/>
            <person name="Xu X."/>
            <person name="Gao Z."/>
            <person name="Pan H."/>
            <person name="Jian J."/>
            <person name="Tian Y."/>
            <person name="Yue Z."/>
            <person name="Xu Y."/>
        </authorList>
    </citation>
    <scope>NUCLEOTIDE SEQUENCE [LARGE SCALE GENOMIC DNA]</scope>
    <source>
        <strain evidence="3">cv. Dabenzi</strain>
    </source>
</reference>
<gene>
    <name evidence="5" type="primary">LOC116194387</name>
    <name evidence="2" type="ORF">CDL15_Pgr025653</name>
</gene>
<proteinExistence type="predicted"/>
<evidence type="ECO:0000313" key="5">
    <source>
        <dbReference type="RefSeq" id="XP_031379061.1"/>
    </source>
</evidence>
<dbReference type="EMBL" id="MTKT01004810">
    <property type="protein sequence ID" value="OWM69804.1"/>
    <property type="molecule type" value="Genomic_DNA"/>
</dbReference>
<name>A0A218WAA6_PUNGR</name>
<dbReference type="Proteomes" id="UP000197138">
    <property type="component" value="Unassembled WGS sequence"/>
</dbReference>
<feature type="chain" id="PRO_5044568921" evidence="1">
    <location>
        <begin position="21"/>
        <end position="211"/>
    </location>
</feature>
<dbReference type="OrthoDB" id="1914642at2759"/>
<dbReference type="RefSeq" id="XP_031379061.1">
    <property type="nucleotide sequence ID" value="XM_031523201.1"/>
</dbReference>
<reference evidence="2" key="2">
    <citation type="submission" date="2017-06" db="EMBL/GenBank/DDBJ databases">
        <title>The pomegranate genome and the genomics of punicalagin biosynthesis.</title>
        <authorList>
            <person name="Xu C."/>
        </authorList>
    </citation>
    <scope>NUCLEOTIDE SEQUENCE [LARGE SCALE GENOMIC DNA]</scope>
    <source>
        <tissue evidence="2">Fresh leaf</tissue>
    </source>
</reference>
<evidence type="ECO:0000256" key="1">
    <source>
        <dbReference type="SAM" id="SignalP"/>
    </source>
</evidence>
<keyword evidence="1" id="KW-0732">Signal</keyword>
<protein>
    <submittedName>
        <fullName evidence="5">Delta-like protein 3</fullName>
    </submittedName>
</protein>
<dbReference type="PANTHER" id="PTHR33881:SF7">
    <property type="entry name" value="NEUROGENIC LOCUS NOTCH-LIKE PROTEIN"/>
    <property type="match status" value="1"/>
</dbReference>
<keyword evidence="4" id="KW-1185">Reference proteome</keyword>
<organism evidence="2 3">
    <name type="scientific">Punica granatum</name>
    <name type="common">Pomegranate</name>
    <dbReference type="NCBI Taxonomy" id="22663"/>
    <lineage>
        <taxon>Eukaryota</taxon>
        <taxon>Viridiplantae</taxon>
        <taxon>Streptophyta</taxon>
        <taxon>Embryophyta</taxon>
        <taxon>Tracheophyta</taxon>
        <taxon>Spermatophyta</taxon>
        <taxon>Magnoliopsida</taxon>
        <taxon>eudicotyledons</taxon>
        <taxon>Gunneridae</taxon>
        <taxon>Pentapetalae</taxon>
        <taxon>rosids</taxon>
        <taxon>malvids</taxon>
        <taxon>Myrtales</taxon>
        <taxon>Lythraceae</taxon>
        <taxon>Punica</taxon>
    </lineage>
</organism>
<evidence type="ECO:0000313" key="2">
    <source>
        <dbReference type="EMBL" id="OWM69804.1"/>
    </source>
</evidence>
<reference evidence="4" key="3">
    <citation type="journal article" date="2020" name="Plant Biotechnol. J.">
        <title>The pomegranate (Punica granatum L.) draft genome dissects genetic divergence between soft- and hard-seeded cultivars.</title>
        <authorList>
            <person name="Luo X."/>
            <person name="Li H."/>
            <person name="Wu Z."/>
            <person name="Yao W."/>
            <person name="Zhao P."/>
            <person name="Cao D."/>
            <person name="Yu H."/>
            <person name="Li K."/>
            <person name="Poudel K."/>
            <person name="Zhao D."/>
            <person name="Zhang F."/>
            <person name="Xia X."/>
            <person name="Chen L."/>
            <person name="Wang Q."/>
            <person name="Jing D."/>
            <person name="Cao S."/>
        </authorList>
    </citation>
    <scope>NUCLEOTIDE SEQUENCE [LARGE SCALE GENOMIC DNA]</scope>
</reference>
<dbReference type="PANTHER" id="PTHR33881">
    <property type="entry name" value="NEUROGENIC LOCUS NOTCH-LIKE PROTEIN"/>
    <property type="match status" value="1"/>
</dbReference>